<keyword evidence="2" id="KW-1133">Transmembrane helix</keyword>
<dbReference type="AlphaFoldDB" id="Q0W5W8"/>
<reference evidence="3 4" key="1">
    <citation type="journal article" date="2006" name="Science">
        <title>Genome of rice cluster I archaea -- the key methane producers in the rice rhizosphere.</title>
        <authorList>
            <person name="Erkel C."/>
            <person name="Kube M."/>
            <person name="Reinhardt R."/>
            <person name="Liesack W."/>
        </authorList>
    </citation>
    <scope>NUCLEOTIDE SEQUENCE [LARGE SCALE GENOMIC DNA]</scope>
    <source>
        <strain evidence="4">DSM 22066 / NBRC 105507 / MRE50</strain>
    </source>
</reference>
<accession>Q0W5W8</accession>
<evidence type="ECO:0000313" key="4">
    <source>
        <dbReference type="Proteomes" id="UP000000663"/>
    </source>
</evidence>
<feature type="transmembrane region" description="Helical" evidence="2">
    <location>
        <begin position="110"/>
        <end position="138"/>
    </location>
</feature>
<keyword evidence="2" id="KW-0472">Membrane</keyword>
<protein>
    <submittedName>
        <fullName evidence="3">Uncharacterized protein</fullName>
    </submittedName>
</protein>
<feature type="transmembrane region" description="Helical" evidence="2">
    <location>
        <begin position="76"/>
        <end position="98"/>
    </location>
</feature>
<feature type="compositionally biased region" description="Basic and acidic residues" evidence="1">
    <location>
        <begin position="199"/>
        <end position="218"/>
    </location>
</feature>
<name>Q0W5W8_METAR</name>
<proteinExistence type="predicted"/>
<keyword evidence="2" id="KW-0812">Transmembrane</keyword>
<keyword evidence="4" id="KW-1185">Reference proteome</keyword>
<gene>
    <name evidence="3" type="ORF">RCIX865</name>
</gene>
<evidence type="ECO:0000313" key="3">
    <source>
        <dbReference type="EMBL" id="CAJ36225.1"/>
    </source>
</evidence>
<evidence type="ECO:0000256" key="1">
    <source>
        <dbReference type="SAM" id="MobiDB-lite"/>
    </source>
</evidence>
<dbReference type="Proteomes" id="UP000000663">
    <property type="component" value="Chromosome"/>
</dbReference>
<dbReference type="KEGG" id="rci:RCIX865"/>
<evidence type="ECO:0000256" key="2">
    <source>
        <dbReference type="SAM" id="Phobius"/>
    </source>
</evidence>
<organism evidence="3 4">
    <name type="scientific">Methanocella arvoryzae (strain DSM 22066 / NBRC 105507 / MRE50)</name>
    <dbReference type="NCBI Taxonomy" id="351160"/>
    <lineage>
        <taxon>Archaea</taxon>
        <taxon>Methanobacteriati</taxon>
        <taxon>Methanobacteriota</taxon>
        <taxon>Stenosarchaea group</taxon>
        <taxon>Methanomicrobia</taxon>
        <taxon>Methanocellales</taxon>
        <taxon>Methanocellaceae</taxon>
        <taxon>Methanocella</taxon>
    </lineage>
</organism>
<sequence>MHSVVIGALCASVVNNRRAVVVPSAQPCNKIRSYRLFCWGPAIIFPSSCWRTPMTYGAARASIWETMLPPPPPSCTVMLCLAGTSLTTTLGVSILIILKATIPVPTAAAVVMNGWSLIVLVAGLMRSCGALATVVFSLPKDWPISASVRRMSSSVTLCFATLHHLRGTGCLQDRHSGEQEVCDDCCQHNRYDSDDEERCPERYQRGDEEDGSGHEGQRSCDQQGGQHGNVDQLPDQEVERVEDIVL</sequence>
<dbReference type="EMBL" id="AM114193">
    <property type="protein sequence ID" value="CAJ36225.1"/>
    <property type="molecule type" value="Genomic_DNA"/>
</dbReference>
<feature type="compositionally biased region" description="Basic and acidic residues" evidence="1">
    <location>
        <begin position="237"/>
        <end position="246"/>
    </location>
</feature>
<feature type="region of interest" description="Disordered" evidence="1">
    <location>
        <begin position="192"/>
        <end position="246"/>
    </location>
</feature>